<dbReference type="SUPFAM" id="SSF52518">
    <property type="entry name" value="Thiamin diphosphate-binding fold (THDP-binding)"/>
    <property type="match status" value="2"/>
</dbReference>
<dbReference type="NCBIfam" id="NF006914">
    <property type="entry name" value="PRK09404.1"/>
    <property type="match status" value="1"/>
</dbReference>
<dbReference type="OrthoDB" id="9759785at2"/>
<dbReference type="GO" id="GO:0045252">
    <property type="term" value="C:oxoglutarate dehydrogenase complex"/>
    <property type="evidence" value="ECO:0007669"/>
    <property type="project" value="TreeGrafter"/>
</dbReference>
<dbReference type="Gene3D" id="1.10.287.1150">
    <property type="entry name" value="TPP helical domain"/>
    <property type="match status" value="1"/>
</dbReference>
<dbReference type="InterPro" id="IPR029061">
    <property type="entry name" value="THDP-binding"/>
</dbReference>
<evidence type="ECO:0000259" key="13">
    <source>
        <dbReference type="SMART" id="SM00861"/>
    </source>
</evidence>
<evidence type="ECO:0000256" key="6">
    <source>
        <dbReference type="ARBA" id="ARBA00013321"/>
    </source>
</evidence>
<evidence type="ECO:0000256" key="10">
    <source>
        <dbReference type="ARBA" id="ARBA00030680"/>
    </source>
</evidence>
<dbReference type="InterPro" id="IPR042179">
    <property type="entry name" value="KGD_C_sf"/>
</dbReference>
<dbReference type="PIRSF" id="PIRSF000157">
    <property type="entry name" value="Oxoglu_dh_E1"/>
    <property type="match status" value="1"/>
</dbReference>
<evidence type="ECO:0000313" key="15">
    <source>
        <dbReference type="Proteomes" id="UP000317178"/>
    </source>
</evidence>
<evidence type="ECO:0000256" key="1">
    <source>
        <dbReference type="ARBA" id="ARBA00001964"/>
    </source>
</evidence>
<dbReference type="RefSeq" id="WP_144996163.1">
    <property type="nucleotide sequence ID" value="NZ_CP036281.1"/>
</dbReference>
<comment type="catalytic activity">
    <reaction evidence="11">
        <text>N(6)-[(R)-lipoyl]-L-lysyl-[protein] + 2-oxoglutarate + H(+) = N(6)-[(R)-S(8)-succinyldihydrolipoyl]-L-lysyl-[protein] + CO2</text>
        <dbReference type="Rhea" id="RHEA:12188"/>
        <dbReference type="Rhea" id="RHEA-COMP:10474"/>
        <dbReference type="Rhea" id="RHEA-COMP:20092"/>
        <dbReference type="ChEBI" id="CHEBI:15378"/>
        <dbReference type="ChEBI" id="CHEBI:16526"/>
        <dbReference type="ChEBI" id="CHEBI:16810"/>
        <dbReference type="ChEBI" id="CHEBI:83099"/>
        <dbReference type="ChEBI" id="CHEBI:83120"/>
        <dbReference type="EC" id="1.2.4.2"/>
    </reaction>
</comment>
<dbReference type="SMART" id="SM00861">
    <property type="entry name" value="Transket_pyr"/>
    <property type="match status" value="1"/>
</dbReference>
<accession>A0A518CNY3</accession>
<proteinExistence type="inferred from homology"/>
<dbReference type="FunFam" id="3.40.50.12470:FF:000009">
    <property type="entry name" value="2-oxoglutarate dehydrogenase E1 component"/>
    <property type="match status" value="1"/>
</dbReference>
<dbReference type="Pfam" id="PF16078">
    <property type="entry name" value="2-oxogl_dehyd_N"/>
    <property type="match status" value="1"/>
</dbReference>
<dbReference type="CDD" id="cd02016">
    <property type="entry name" value="TPP_E1_OGDC_like"/>
    <property type="match status" value="1"/>
</dbReference>
<dbReference type="Pfam" id="PF16870">
    <property type="entry name" value="OxoGdeHyase_C"/>
    <property type="match status" value="1"/>
</dbReference>
<dbReference type="Proteomes" id="UP000317178">
    <property type="component" value="Chromosome"/>
</dbReference>
<dbReference type="Gene3D" id="3.40.50.11610">
    <property type="entry name" value="Multifunctional 2-oxoglutarate metabolism enzyme, C-terminal domain"/>
    <property type="match status" value="1"/>
</dbReference>
<dbReference type="GO" id="GO:0030976">
    <property type="term" value="F:thiamine pyrophosphate binding"/>
    <property type="evidence" value="ECO:0007669"/>
    <property type="project" value="InterPro"/>
</dbReference>
<evidence type="ECO:0000256" key="12">
    <source>
        <dbReference type="SAM" id="MobiDB-lite"/>
    </source>
</evidence>
<dbReference type="GO" id="GO:0006096">
    <property type="term" value="P:glycolytic process"/>
    <property type="evidence" value="ECO:0007669"/>
    <property type="project" value="UniProtKB-KW"/>
</dbReference>
<dbReference type="EMBL" id="CP036281">
    <property type="protein sequence ID" value="QDU80935.1"/>
    <property type="molecule type" value="Genomic_DNA"/>
</dbReference>
<keyword evidence="9" id="KW-0324">Glycolysis</keyword>
<comment type="similarity">
    <text evidence="3">Belongs to the alpha-ketoglutarate dehydrogenase family.</text>
</comment>
<feature type="region of interest" description="Disordered" evidence="12">
    <location>
        <begin position="1"/>
        <end position="24"/>
    </location>
</feature>
<dbReference type="PANTHER" id="PTHR23152">
    <property type="entry name" value="2-OXOGLUTARATE DEHYDROGENASE"/>
    <property type="match status" value="1"/>
</dbReference>
<dbReference type="InterPro" id="IPR011603">
    <property type="entry name" value="2oxoglutarate_DH_E1"/>
</dbReference>
<evidence type="ECO:0000256" key="8">
    <source>
        <dbReference type="ARBA" id="ARBA00023052"/>
    </source>
</evidence>
<feature type="compositionally biased region" description="Polar residues" evidence="12">
    <location>
        <begin position="1"/>
        <end position="12"/>
    </location>
</feature>
<dbReference type="GO" id="GO:0006099">
    <property type="term" value="P:tricarboxylic acid cycle"/>
    <property type="evidence" value="ECO:0007669"/>
    <property type="project" value="TreeGrafter"/>
</dbReference>
<evidence type="ECO:0000256" key="5">
    <source>
        <dbReference type="ARBA" id="ARBA00012280"/>
    </source>
</evidence>
<dbReference type="GO" id="GO:0004591">
    <property type="term" value="F:oxoglutarate dehydrogenase (succinyl-transferring) activity"/>
    <property type="evidence" value="ECO:0007669"/>
    <property type="project" value="UniProtKB-EC"/>
</dbReference>
<feature type="domain" description="Transketolase-like pyrimidine-binding" evidence="13">
    <location>
        <begin position="608"/>
        <end position="801"/>
    </location>
</feature>
<dbReference type="Gene3D" id="3.40.50.970">
    <property type="match status" value="1"/>
</dbReference>
<dbReference type="InterPro" id="IPR005475">
    <property type="entry name" value="Transketolase-like_Pyr-bd"/>
</dbReference>
<dbReference type="NCBIfam" id="TIGR00239">
    <property type="entry name" value="2oxo_dh_E1"/>
    <property type="match status" value="1"/>
</dbReference>
<keyword evidence="7 14" id="KW-0560">Oxidoreductase</keyword>
<dbReference type="InterPro" id="IPR032106">
    <property type="entry name" value="2-oxogl_dehyd_N"/>
</dbReference>
<evidence type="ECO:0000256" key="7">
    <source>
        <dbReference type="ARBA" id="ARBA00023002"/>
    </source>
</evidence>
<keyword evidence="8" id="KW-0786">Thiamine pyrophosphate</keyword>
<dbReference type="KEGG" id="plon:Pla110_26710"/>
<organism evidence="14 15">
    <name type="scientific">Polystyrenella longa</name>
    <dbReference type="NCBI Taxonomy" id="2528007"/>
    <lineage>
        <taxon>Bacteria</taxon>
        <taxon>Pseudomonadati</taxon>
        <taxon>Planctomycetota</taxon>
        <taxon>Planctomycetia</taxon>
        <taxon>Planctomycetales</taxon>
        <taxon>Planctomycetaceae</taxon>
        <taxon>Polystyrenella</taxon>
    </lineage>
</organism>
<feature type="region of interest" description="Disordered" evidence="12">
    <location>
        <begin position="70"/>
        <end position="92"/>
    </location>
</feature>
<name>A0A518CNY3_9PLAN</name>
<comment type="subunit">
    <text evidence="4">Homodimer. Part of the 2-oxoglutarate dehydrogenase (OGDH) complex composed of E1 (2-oxoglutarate dehydrogenase), E2 (dihydrolipoamide succinyltransferase) and E3 (dihydrolipoamide dehydrogenase); the complex contains multiple copies of the three enzymatic components (E1, E2 and E3).</text>
</comment>
<evidence type="ECO:0000256" key="4">
    <source>
        <dbReference type="ARBA" id="ARBA00011301"/>
    </source>
</evidence>
<dbReference type="AlphaFoldDB" id="A0A518CNY3"/>
<dbReference type="EC" id="1.2.4.2" evidence="5"/>
<evidence type="ECO:0000256" key="2">
    <source>
        <dbReference type="ARBA" id="ARBA00003906"/>
    </source>
</evidence>
<evidence type="ECO:0000313" key="14">
    <source>
        <dbReference type="EMBL" id="QDU80935.1"/>
    </source>
</evidence>
<dbReference type="Gene3D" id="3.40.50.12470">
    <property type="match status" value="1"/>
</dbReference>
<evidence type="ECO:0000256" key="3">
    <source>
        <dbReference type="ARBA" id="ARBA00006936"/>
    </source>
</evidence>
<dbReference type="PANTHER" id="PTHR23152:SF4">
    <property type="entry name" value="2-OXOADIPATE DEHYDROGENASE COMPLEX COMPONENT E1"/>
    <property type="match status" value="1"/>
</dbReference>
<dbReference type="InterPro" id="IPR031717">
    <property type="entry name" value="ODO-1/KGD_C"/>
</dbReference>
<dbReference type="Pfam" id="PF02779">
    <property type="entry name" value="Transket_pyr"/>
    <property type="match status" value="1"/>
</dbReference>
<comment type="cofactor">
    <cofactor evidence="1">
        <name>thiamine diphosphate</name>
        <dbReference type="ChEBI" id="CHEBI:58937"/>
    </cofactor>
</comment>
<comment type="function">
    <text evidence="2">E1 component of the 2-oxoglutarate dehydrogenase (OGDH) complex which catalyzes the decarboxylation of 2-oxoglutarate, the first step in the conversion of 2-oxoglutarate to succinyl-CoA and CO(2).</text>
</comment>
<dbReference type="NCBIfam" id="NF008907">
    <property type="entry name" value="PRK12270.1"/>
    <property type="match status" value="1"/>
</dbReference>
<keyword evidence="15" id="KW-1185">Reference proteome</keyword>
<dbReference type="InterPro" id="IPR001017">
    <property type="entry name" value="DH_E1"/>
</dbReference>
<dbReference type="Pfam" id="PF00676">
    <property type="entry name" value="E1_dh"/>
    <property type="match status" value="1"/>
</dbReference>
<evidence type="ECO:0000256" key="11">
    <source>
        <dbReference type="ARBA" id="ARBA00051911"/>
    </source>
</evidence>
<gene>
    <name evidence="14" type="primary">sucA</name>
    <name evidence="14" type="ORF">Pla110_26710</name>
</gene>
<dbReference type="GO" id="GO:0005829">
    <property type="term" value="C:cytosol"/>
    <property type="evidence" value="ECO:0007669"/>
    <property type="project" value="TreeGrafter"/>
</dbReference>
<evidence type="ECO:0000256" key="9">
    <source>
        <dbReference type="ARBA" id="ARBA00023152"/>
    </source>
</evidence>
<protein>
    <recommendedName>
        <fullName evidence="6">2-oxoglutarate dehydrogenase E1 component</fullName>
        <ecNumber evidence="5">1.2.4.2</ecNumber>
    </recommendedName>
    <alternativeName>
        <fullName evidence="10">Alpha-ketoglutarate dehydrogenase</fullName>
    </alternativeName>
</protein>
<reference evidence="14 15" key="1">
    <citation type="submission" date="2019-02" db="EMBL/GenBank/DDBJ databases">
        <title>Deep-cultivation of Planctomycetes and their phenomic and genomic characterization uncovers novel biology.</title>
        <authorList>
            <person name="Wiegand S."/>
            <person name="Jogler M."/>
            <person name="Boedeker C."/>
            <person name="Pinto D."/>
            <person name="Vollmers J."/>
            <person name="Rivas-Marin E."/>
            <person name="Kohn T."/>
            <person name="Peeters S.H."/>
            <person name="Heuer A."/>
            <person name="Rast P."/>
            <person name="Oberbeckmann S."/>
            <person name="Bunk B."/>
            <person name="Jeske O."/>
            <person name="Meyerdierks A."/>
            <person name="Storesund J.E."/>
            <person name="Kallscheuer N."/>
            <person name="Luecker S."/>
            <person name="Lage O.M."/>
            <person name="Pohl T."/>
            <person name="Merkel B.J."/>
            <person name="Hornburger P."/>
            <person name="Mueller R.-W."/>
            <person name="Bruemmer F."/>
            <person name="Labrenz M."/>
            <person name="Spormann A.M."/>
            <person name="Op den Camp H."/>
            <person name="Overmann J."/>
            <person name="Amann R."/>
            <person name="Jetten M.S.M."/>
            <person name="Mascher T."/>
            <person name="Medema M.H."/>
            <person name="Devos D.P."/>
            <person name="Kaster A.-K."/>
            <person name="Ovreas L."/>
            <person name="Rohde M."/>
            <person name="Galperin M.Y."/>
            <person name="Jogler C."/>
        </authorList>
    </citation>
    <scope>NUCLEOTIDE SEQUENCE [LARGE SCALE GENOMIC DNA]</scope>
    <source>
        <strain evidence="14 15">Pla110</strain>
    </source>
</reference>
<sequence length="960" mass="109444">MASSTPTESKQTVPAPPTNGHAPDLDVQSLLFVEQLYEQYLANPGSVPEDWQNYFSVLQPQENFQIGPRFNPRSIFNPTGAESSGVRPSRSKKMEVAGRQERLDQLIRNFRVRGHIMASLDPLGRKRPEPAELDPAFYGFTEEDYKSRFSTSWFGGPEVRTLSEMVQWLRNTYCRSIGVQFMHIDSLSVREWLQDKMERTANHLRLDKEEQIRILTKLSDAIVFEEFIQKKFIGAKSFSLEGAETLVPLLDMAIERSSDDGVHEIVLGMAHRGRLNVLHNIMSKSPRDIFREFEDRDPQLNMGRGDVKYHLGYSHDWVSTKGNKVHLTLCFNPSHLEFVNPVALGRVKAKQDQFGPGAKSSTMCILIHGDAAFAGEGIVQETLNLSELSGYRTGGTIHVVVNNQIGFTTSPEDSRSTTYATDVAKMLQIPIFHVNGEDPEAVAQVVSLAMDFRKKFKRDVVIDMYCYRRRGHNEGDEPSFTQPVLYRRINERPNVFEGYLEKLLQLREITRNEATYIVEQRREQLEVELSIARSDDYVHKHDTGGGIWGGYYGGLQPHQDDAETGLPVQELSDILQRQTTYPDDFTPHPKIIRLLEQRAKMAAGETELDWGAGEAIAFGSLAREGYRIRLSGQDVERGTFSHRHAVLHDYNTGNRYMPLRNVAKFPGNVNIYNSALSEAGVLGFDYGYSLDCPSGLTIWEAQFGDFSNAAQVIFDQFICSAEEKWRRLSGLVVLLPHGFEGQGPEHSSARLERYLMLAAEDNMQIVVPTTPSQFFHMLRRQMLSKWRKPLIVMTPKSLLRHKEAVSTLEELANDGFQKVIPDRVEGIEPPNKVRRILLCSGKIYYDLLQQRRENEHNDVHIIRVEQLYPLPQRELKQALKEYPDNTPVYWVQEEPENMGAWRFMRIHFGEKLFERLPFAGLQRPASASPATGSKKSHDMEQASLLEAAFQDFCKFWPAPD</sequence>